<organism evidence="2 3">
    <name type="scientific">Rotaria magnacalcarata</name>
    <dbReference type="NCBI Taxonomy" id="392030"/>
    <lineage>
        <taxon>Eukaryota</taxon>
        <taxon>Metazoa</taxon>
        <taxon>Spiralia</taxon>
        <taxon>Gnathifera</taxon>
        <taxon>Rotifera</taxon>
        <taxon>Eurotatoria</taxon>
        <taxon>Bdelloidea</taxon>
        <taxon>Philodinida</taxon>
        <taxon>Philodinidae</taxon>
        <taxon>Rotaria</taxon>
    </lineage>
</organism>
<sequence>IDTLKQDCELQIEKLHEEHERTVVALHEKILNLNSEINEKDETFSAMEAKLNSTLSEKTNLKNEL</sequence>
<proteinExistence type="predicted"/>
<dbReference type="Proteomes" id="UP000681720">
    <property type="component" value="Unassembled WGS sequence"/>
</dbReference>
<protein>
    <submittedName>
        <fullName evidence="2">Uncharacterized protein</fullName>
    </submittedName>
</protein>
<feature type="non-terminal residue" evidence="2">
    <location>
        <position position="65"/>
    </location>
</feature>
<evidence type="ECO:0000256" key="1">
    <source>
        <dbReference type="SAM" id="Coils"/>
    </source>
</evidence>
<evidence type="ECO:0000313" key="3">
    <source>
        <dbReference type="Proteomes" id="UP000681720"/>
    </source>
</evidence>
<gene>
    <name evidence="2" type="ORF">GIL414_LOCUS41993</name>
</gene>
<keyword evidence="1" id="KW-0175">Coiled coil</keyword>
<dbReference type="EMBL" id="CAJOBJ010120479">
    <property type="protein sequence ID" value="CAF4673591.1"/>
    <property type="molecule type" value="Genomic_DNA"/>
</dbReference>
<evidence type="ECO:0000313" key="2">
    <source>
        <dbReference type="EMBL" id="CAF4673591.1"/>
    </source>
</evidence>
<dbReference type="AlphaFoldDB" id="A0A8S2ZYK5"/>
<name>A0A8S2ZYK5_9BILA</name>
<feature type="coiled-coil region" evidence="1">
    <location>
        <begin position="16"/>
        <end position="64"/>
    </location>
</feature>
<reference evidence="2" key="1">
    <citation type="submission" date="2021-02" db="EMBL/GenBank/DDBJ databases">
        <authorList>
            <person name="Nowell W R."/>
        </authorList>
    </citation>
    <scope>NUCLEOTIDE SEQUENCE</scope>
</reference>
<accession>A0A8S2ZYK5</accession>
<feature type="non-terminal residue" evidence="2">
    <location>
        <position position="1"/>
    </location>
</feature>
<comment type="caution">
    <text evidence="2">The sequence shown here is derived from an EMBL/GenBank/DDBJ whole genome shotgun (WGS) entry which is preliminary data.</text>
</comment>